<sequence>MFRCGANLFPIHRRIHLTGAP</sequence>
<evidence type="ECO:0000313" key="1">
    <source>
        <dbReference type="EMBL" id="JAE19585.1"/>
    </source>
</evidence>
<protein>
    <submittedName>
        <fullName evidence="1">Uncharacterized protein</fullName>
    </submittedName>
</protein>
<proteinExistence type="predicted"/>
<organism evidence="1">
    <name type="scientific">Arundo donax</name>
    <name type="common">Giant reed</name>
    <name type="synonym">Donax arundinaceus</name>
    <dbReference type="NCBI Taxonomy" id="35708"/>
    <lineage>
        <taxon>Eukaryota</taxon>
        <taxon>Viridiplantae</taxon>
        <taxon>Streptophyta</taxon>
        <taxon>Embryophyta</taxon>
        <taxon>Tracheophyta</taxon>
        <taxon>Spermatophyta</taxon>
        <taxon>Magnoliopsida</taxon>
        <taxon>Liliopsida</taxon>
        <taxon>Poales</taxon>
        <taxon>Poaceae</taxon>
        <taxon>PACMAD clade</taxon>
        <taxon>Arundinoideae</taxon>
        <taxon>Arundineae</taxon>
        <taxon>Arundo</taxon>
    </lineage>
</organism>
<dbReference type="AlphaFoldDB" id="A0A0A9G3D2"/>
<reference evidence="1" key="2">
    <citation type="journal article" date="2015" name="Data Brief">
        <title>Shoot transcriptome of the giant reed, Arundo donax.</title>
        <authorList>
            <person name="Barrero R.A."/>
            <person name="Guerrero F.D."/>
            <person name="Moolhuijzen P."/>
            <person name="Goolsby J.A."/>
            <person name="Tidwell J."/>
            <person name="Bellgard S.E."/>
            <person name="Bellgard M.I."/>
        </authorList>
    </citation>
    <scope>NUCLEOTIDE SEQUENCE</scope>
    <source>
        <tissue evidence="1">Shoot tissue taken approximately 20 cm above the soil surface</tissue>
    </source>
</reference>
<accession>A0A0A9G3D2</accession>
<dbReference type="EMBL" id="GBRH01178311">
    <property type="protein sequence ID" value="JAE19585.1"/>
    <property type="molecule type" value="Transcribed_RNA"/>
</dbReference>
<name>A0A0A9G3D2_ARUDO</name>
<reference evidence="1" key="1">
    <citation type="submission" date="2014-09" db="EMBL/GenBank/DDBJ databases">
        <authorList>
            <person name="Magalhaes I.L.F."/>
            <person name="Oliveira U."/>
            <person name="Santos F.R."/>
            <person name="Vidigal T.H.D.A."/>
            <person name="Brescovit A.D."/>
            <person name="Santos A.J."/>
        </authorList>
    </citation>
    <scope>NUCLEOTIDE SEQUENCE</scope>
    <source>
        <tissue evidence="1">Shoot tissue taken approximately 20 cm above the soil surface</tissue>
    </source>
</reference>